<dbReference type="InterPro" id="IPR038297">
    <property type="entry name" value="CcmH/CycL/NrfF/Ccl2_sf"/>
</dbReference>
<keyword evidence="10" id="KW-1185">Reference proteome</keyword>
<dbReference type="GO" id="GO:0005886">
    <property type="term" value="C:plasma membrane"/>
    <property type="evidence" value="ECO:0007669"/>
    <property type="project" value="TreeGrafter"/>
</dbReference>
<feature type="domain" description="CcmH/CycL/Ccl2/NrfF N-terminal" evidence="8">
    <location>
        <begin position="24"/>
        <end position="165"/>
    </location>
</feature>
<keyword evidence="3 7" id="KW-0479">Metal-binding</keyword>
<protein>
    <recommendedName>
        <fullName evidence="7">Cytochrome c-type biogenesis protein</fullName>
    </recommendedName>
</protein>
<comment type="caution">
    <text evidence="9">The sequence shown here is derived from an EMBL/GenBank/DDBJ whole genome shotgun (WGS) entry which is preliminary data.</text>
</comment>
<proteinExistence type="inferred from homology"/>
<comment type="similarity">
    <text evidence="1 7">Belongs to the CcmH/CycL/Ccl2/NrfF family.</text>
</comment>
<keyword evidence="5" id="KW-0201">Cytochrome c-type biogenesis</keyword>
<keyword evidence="4 7" id="KW-0732">Signal</keyword>
<dbReference type="InterPro" id="IPR005616">
    <property type="entry name" value="CcmH/CycL/Ccl2/NrfF_N"/>
</dbReference>
<organism evidence="9 10">
    <name type="scientific">Azospirillum griseum</name>
    <dbReference type="NCBI Taxonomy" id="2496639"/>
    <lineage>
        <taxon>Bacteria</taxon>
        <taxon>Pseudomonadati</taxon>
        <taxon>Pseudomonadota</taxon>
        <taxon>Alphaproteobacteria</taxon>
        <taxon>Rhodospirillales</taxon>
        <taxon>Azospirillaceae</taxon>
        <taxon>Azospirillum</taxon>
    </lineage>
</organism>
<dbReference type="AlphaFoldDB" id="A0A431VJ54"/>
<keyword evidence="7" id="KW-0812">Transmembrane</keyword>
<gene>
    <name evidence="9" type="ORF">EJ903_07330</name>
</gene>
<evidence type="ECO:0000259" key="8">
    <source>
        <dbReference type="Pfam" id="PF03918"/>
    </source>
</evidence>
<dbReference type="Gene3D" id="1.10.8.640">
    <property type="entry name" value="Cytochrome C biogenesis protein"/>
    <property type="match status" value="1"/>
</dbReference>
<accession>A0A431VJ54</accession>
<dbReference type="OrthoDB" id="9804975at2"/>
<dbReference type="InterPro" id="IPR051263">
    <property type="entry name" value="C-type_cytochrome_biogenesis"/>
</dbReference>
<evidence type="ECO:0000313" key="10">
    <source>
        <dbReference type="Proteomes" id="UP000277007"/>
    </source>
</evidence>
<name>A0A431VJ54_9PROT</name>
<dbReference type="PANTHER" id="PTHR47870">
    <property type="entry name" value="CYTOCHROME C-TYPE BIOGENESIS PROTEIN CCMH"/>
    <property type="match status" value="1"/>
</dbReference>
<keyword evidence="7" id="KW-0472">Membrane</keyword>
<dbReference type="Proteomes" id="UP000277007">
    <property type="component" value="Unassembled WGS sequence"/>
</dbReference>
<dbReference type="Pfam" id="PF03918">
    <property type="entry name" value="CcmH"/>
    <property type="match status" value="1"/>
</dbReference>
<evidence type="ECO:0000256" key="4">
    <source>
        <dbReference type="ARBA" id="ARBA00022729"/>
    </source>
</evidence>
<sequence length="170" mass="18492">MRTIARACALSLALGLTPLALTSLVLPVGPAWAVQPDEVLADPALEARARDISKDLRCLVCQNQSIDDSNAPLARDLRVLVRERLKAGDSDAGVMTYVTDRYGDYVLLRPPFKATTLVLWVAPFAILLLGGLATALFLRGRRGATAEADTAPLTEDERRRLDALLRKDDL</sequence>
<dbReference type="PANTHER" id="PTHR47870:SF1">
    <property type="entry name" value="CYTOCHROME C-TYPE BIOGENESIS PROTEIN CCMH"/>
    <property type="match status" value="1"/>
</dbReference>
<evidence type="ECO:0000256" key="5">
    <source>
        <dbReference type="ARBA" id="ARBA00022748"/>
    </source>
</evidence>
<evidence type="ECO:0000256" key="1">
    <source>
        <dbReference type="ARBA" id="ARBA00010342"/>
    </source>
</evidence>
<evidence type="ECO:0000256" key="3">
    <source>
        <dbReference type="ARBA" id="ARBA00022723"/>
    </source>
</evidence>
<keyword evidence="6 7" id="KW-0408">Iron</keyword>
<reference evidence="9 10" key="1">
    <citation type="submission" date="2018-12" db="EMBL/GenBank/DDBJ databases">
        <authorList>
            <person name="Yang Y."/>
        </authorList>
    </citation>
    <scope>NUCLEOTIDE SEQUENCE [LARGE SCALE GENOMIC DNA]</scope>
    <source>
        <strain evidence="9 10">L-25-5w-1</strain>
    </source>
</reference>
<dbReference type="RefSeq" id="WP_126613650.1">
    <property type="nucleotide sequence ID" value="NZ_JBHUCY010000012.1"/>
</dbReference>
<dbReference type="GO" id="GO:0046872">
    <property type="term" value="F:metal ion binding"/>
    <property type="evidence" value="ECO:0007669"/>
    <property type="project" value="UniProtKB-KW"/>
</dbReference>
<feature type="transmembrane region" description="Helical" evidence="7">
    <location>
        <begin position="117"/>
        <end position="138"/>
    </location>
</feature>
<dbReference type="GO" id="GO:0017004">
    <property type="term" value="P:cytochrome complex assembly"/>
    <property type="evidence" value="ECO:0007669"/>
    <property type="project" value="UniProtKB-KW"/>
</dbReference>
<dbReference type="CDD" id="cd16378">
    <property type="entry name" value="CcmH_N"/>
    <property type="match status" value="1"/>
</dbReference>
<keyword evidence="7" id="KW-1133">Transmembrane helix</keyword>
<dbReference type="EMBL" id="RXMA01000005">
    <property type="protein sequence ID" value="RTR21924.1"/>
    <property type="molecule type" value="Genomic_DNA"/>
</dbReference>
<evidence type="ECO:0000256" key="7">
    <source>
        <dbReference type="RuleBase" id="RU364112"/>
    </source>
</evidence>
<keyword evidence="2 7" id="KW-0349">Heme</keyword>
<comment type="function">
    <text evidence="7">Possible subunit of a heme lyase.</text>
</comment>
<evidence type="ECO:0000256" key="2">
    <source>
        <dbReference type="ARBA" id="ARBA00022617"/>
    </source>
</evidence>
<evidence type="ECO:0000256" key="6">
    <source>
        <dbReference type="ARBA" id="ARBA00023004"/>
    </source>
</evidence>
<evidence type="ECO:0000313" key="9">
    <source>
        <dbReference type="EMBL" id="RTR21924.1"/>
    </source>
</evidence>